<reference evidence="2" key="1">
    <citation type="submission" date="2020-05" db="EMBL/GenBank/DDBJ databases">
        <title>Mycena genomes resolve the evolution of fungal bioluminescence.</title>
        <authorList>
            <person name="Tsai I.J."/>
        </authorList>
    </citation>
    <scope>NUCLEOTIDE SEQUENCE</scope>
    <source>
        <strain evidence="2">171206Taipei</strain>
    </source>
</reference>
<keyword evidence="1" id="KW-1133">Transmembrane helix</keyword>
<feature type="transmembrane region" description="Helical" evidence="1">
    <location>
        <begin position="29"/>
        <end position="48"/>
    </location>
</feature>
<keyword evidence="1" id="KW-0472">Membrane</keyword>
<feature type="transmembrane region" description="Helical" evidence="1">
    <location>
        <begin position="221"/>
        <end position="244"/>
    </location>
</feature>
<protein>
    <submittedName>
        <fullName evidence="2">Ras-GEF domain-containing protein</fullName>
    </submittedName>
</protein>
<comment type="caution">
    <text evidence="2">The sequence shown here is derived from an EMBL/GenBank/DDBJ whole genome shotgun (WGS) entry which is preliminary data.</text>
</comment>
<dbReference type="EMBL" id="JACAZF010000001">
    <property type="protein sequence ID" value="KAF7315994.1"/>
    <property type="molecule type" value="Genomic_DNA"/>
</dbReference>
<dbReference type="GeneID" id="59340623"/>
<organism evidence="2 3">
    <name type="scientific">Mycena indigotica</name>
    <dbReference type="NCBI Taxonomy" id="2126181"/>
    <lineage>
        <taxon>Eukaryota</taxon>
        <taxon>Fungi</taxon>
        <taxon>Dikarya</taxon>
        <taxon>Basidiomycota</taxon>
        <taxon>Agaricomycotina</taxon>
        <taxon>Agaricomycetes</taxon>
        <taxon>Agaricomycetidae</taxon>
        <taxon>Agaricales</taxon>
        <taxon>Marasmiineae</taxon>
        <taxon>Mycenaceae</taxon>
        <taxon>Mycena</taxon>
    </lineage>
</organism>
<accession>A0A8H6TEX0</accession>
<evidence type="ECO:0000313" key="2">
    <source>
        <dbReference type="EMBL" id="KAF7315994.1"/>
    </source>
</evidence>
<keyword evidence="1" id="KW-0812">Transmembrane</keyword>
<dbReference type="RefSeq" id="XP_037226017.1">
    <property type="nucleotide sequence ID" value="XM_037358107.1"/>
</dbReference>
<evidence type="ECO:0000256" key="1">
    <source>
        <dbReference type="SAM" id="Phobius"/>
    </source>
</evidence>
<feature type="transmembrane region" description="Helical" evidence="1">
    <location>
        <begin position="60"/>
        <end position="81"/>
    </location>
</feature>
<evidence type="ECO:0000313" key="3">
    <source>
        <dbReference type="Proteomes" id="UP000636479"/>
    </source>
</evidence>
<proteinExistence type="predicted"/>
<dbReference type="AlphaFoldDB" id="A0A8H6TEX0"/>
<feature type="transmembrane region" description="Helical" evidence="1">
    <location>
        <begin position="113"/>
        <end position="135"/>
    </location>
</feature>
<feature type="transmembrane region" description="Helical" evidence="1">
    <location>
        <begin position="250"/>
        <end position="273"/>
    </location>
</feature>
<feature type="transmembrane region" description="Helical" evidence="1">
    <location>
        <begin position="147"/>
        <end position="169"/>
    </location>
</feature>
<name>A0A8H6TEX0_9AGAR</name>
<gene>
    <name evidence="2" type="ORF">MIND_00116700</name>
</gene>
<keyword evidence="3" id="KW-1185">Reference proteome</keyword>
<dbReference type="Proteomes" id="UP000636479">
    <property type="component" value="Unassembled WGS sequence"/>
</dbReference>
<dbReference type="OrthoDB" id="3265563at2759"/>
<sequence>MGAVMPIEPRHPSEPPSHFSQSFPLMMDSALYAIYSILLIQALHILLSRQRASAKVSWHLPAMCALFLLSTLHITVAWTWAFTTDTATTAIYEVFSLTYPLPTLAAPDDPPRVHYFATFIKVRFAIANFIADTILMHRCYIIWNRRWKIMIIPAIAYIVNYVVTLLPLSQSTRRSIFASCMTITFLTNVLISALTAGRIWWMARKINRVLQGRTTTLYSNLIAILLESGSMYPAAILVGVGAWIPHQAPLAMLLSCFAVVYHTVAIAPTLVIVRIGLGISMNDVDEYIASVCVNSVCLSRRSGHPSLGTLHFAVPAASATNNNSGCAPDVSLSEPQLKTPNSTDHFQSGYDAEMGLCFASMTLALTFSSQDLQNCTLYEPRAGNIVRYILSSEYAPNAVPRVTHIRLGSGRISSACIDWERCRFVVDGVARVWRDGFSAGEHDWEALSGRRFALKWRNSDTELVAHPTSGDTSVVRFTVFRPRGMLFGEKSGTLSFPAAMKEESERVELLMVVLREVLRRHGTASGSANSGWRPMAAESVGLDGRVIRPGRVHSNLFSDDPPPPYSS</sequence>
<feature type="transmembrane region" description="Helical" evidence="1">
    <location>
        <begin position="175"/>
        <end position="201"/>
    </location>
</feature>